<dbReference type="AlphaFoldDB" id="M4D3M6"/>
<dbReference type="InterPro" id="IPR019825">
    <property type="entry name" value="Lectin_legB_Mn/Ca_BS"/>
</dbReference>
<feature type="binding site" evidence="20">
    <location>
        <position position="280"/>
    </location>
    <ligand>
        <name>ATP</name>
        <dbReference type="ChEBI" id="CHEBI:30616"/>
    </ligand>
</feature>
<evidence type="ECO:0000256" key="4">
    <source>
        <dbReference type="ARBA" id="ARBA00012513"/>
    </source>
</evidence>
<dbReference type="Gene3D" id="2.60.120.200">
    <property type="match status" value="1"/>
</dbReference>
<evidence type="ECO:0000256" key="11">
    <source>
        <dbReference type="ARBA" id="ARBA00022741"/>
    </source>
</evidence>
<keyword evidence="5" id="KW-1003">Cell membrane</keyword>
<proteinExistence type="inferred from homology"/>
<dbReference type="GO" id="GO:0030246">
    <property type="term" value="F:carbohydrate binding"/>
    <property type="evidence" value="ECO:0007669"/>
    <property type="project" value="UniProtKB-KW"/>
</dbReference>
<feature type="transmembrane region" description="Helical" evidence="21">
    <location>
        <begin position="193"/>
        <end position="218"/>
    </location>
</feature>
<dbReference type="Proteomes" id="UP000011750">
    <property type="component" value="Chromosome A01"/>
</dbReference>
<dbReference type="EC" id="2.7.11.1" evidence="4"/>
<evidence type="ECO:0000256" key="5">
    <source>
        <dbReference type="ARBA" id="ARBA00022475"/>
    </source>
</evidence>
<dbReference type="OMA" id="MAFVICP"/>
<keyword evidence="8 21" id="KW-0812">Transmembrane</keyword>
<dbReference type="GO" id="GO:0005524">
    <property type="term" value="F:ATP binding"/>
    <property type="evidence" value="ECO:0007669"/>
    <property type="project" value="UniProtKB-UniRule"/>
</dbReference>
<keyword evidence="11 20" id="KW-0547">Nucleotide-binding</keyword>
<dbReference type="InParanoid" id="M4D3M6"/>
<dbReference type="eggNOG" id="ENOG502QTAM">
    <property type="taxonomic scope" value="Eukaryota"/>
</dbReference>
<keyword evidence="14 21" id="KW-1133">Transmembrane helix</keyword>
<keyword evidence="17" id="KW-0325">Glycoprotein</keyword>
<keyword evidence="24" id="KW-1185">Reference proteome</keyword>
<dbReference type="SMART" id="SM00220">
    <property type="entry name" value="S_TKc"/>
    <property type="match status" value="1"/>
</dbReference>
<dbReference type="PROSITE" id="PS00108">
    <property type="entry name" value="PROTEIN_KINASE_ST"/>
    <property type="match status" value="1"/>
</dbReference>
<dbReference type="InterPro" id="IPR001220">
    <property type="entry name" value="Legume_lectin_dom"/>
</dbReference>
<dbReference type="InterPro" id="IPR013320">
    <property type="entry name" value="ConA-like_dom_sf"/>
</dbReference>
<evidence type="ECO:0000256" key="8">
    <source>
        <dbReference type="ARBA" id="ARBA00022692"/>
    </source>
</evidence>
<comment type="similarity">
    <text evidence="3">In the C-terminal section; belongs to the protein kinase superfamily. Ser/Thr protein kinase family.</text>
</comment>
<dbReference type="FunFam" id="1.10.510.10:FF:000108">
    <property type="entry name" value="L-type lectin-domain containing receptor kinase S.4"/>
    <property type="match status" value="1"/>
</dbReference>
<evidence type="ECO:0000313" key="23">
    <source>
        <dbReference type="EnsemblPlants" id="Bra011080.1-P"/>
    </source>
</evidence>
<organism evidence="23 24">
    <name type="scientific">Brassica campestris</name>
    <name type="common">Field mustard</name>
    <dbReference type="NCBI Taxonomy" id="3711"/>
    <lineage>
        <taxon>Eukaryota</taxon>
        <taxon>Viridiplantae</taxon>
        <taxon>Streptophyta</taxon>
        <taxon>Embryophyta</taxon>
        <taxon>Tracheophyta</taxon>
        <taxon>Spermatophyta</taxon>
        <taxon>Magnoliopsida</taxon>
        <taxon>eudicotyledons</taxon>
        <taxon>Gunneridae</taxon>
        <taxon>Pentapetalae</taxon>
        <taxon>rosids</taxon>
        <taxon>malvids</taxon>
        <taxon>Brassicales</taxon>
        <taxon>Brassicaceae</taxon>
        <taxon>Brassiceae</taxon>
        <taxon>Brassica</taxon>
    </lineage>
</organism>
<evidence type="ECO:0000256" key="2">
    <source>
        <dbReference type="ARBA" id="ARBA00008536"/>
    </source>
</evidence>
<evidence type="ECO:0000256" key="19">
    <source>
        <dbReference type="ARBA" id="ARBA00048679"/>
    </source>
</evidence>
<protein>
    <recommendedName>
        <fullName evidence="4">non-specific serine/threonine protein kinase</fullName>
        <ecNumber evidence="4">2.7.11.1</ecNumber>
    </recommendedName>
</protein>
<dbReference type="PROSITE" id="PS00307">
    <property type="entry name" value="LECTIN_LEGUME_BETA"/>
    <property type="match status" value="1"/>
</dbReference>
<comment type="similarity">
    <text evidence="2">In the N-terminal section; belongs to the leguminous lectin family.</text>
</comment>
<dbReference type="InterPro" id="IPR001245">
    <property type="entry name" value="Ser-Thr/Tyr_kinase_cat_dom"/>
</dbReference>
<dbReference type="InterPro" id="IPR000719">
    <property type="entry name" value="Prot_kinase_dom"/>
</dbReference>
<evidence type="ECO:0000256" key="14">
    <source>
        <dbReference type="ARBA" id="ARBA00022989"/>
    </source>
</evidence>
<evidence type="ECO:0000256" key="17">
    <source>
        <dbReference type="ARBA" id="ARBA00023180"/>
    </source>
</evidence>
<comment type="catalytic activity">
    <reaction evidence="18">
        <text>L-threonyl-[protein] + ATP = O-phospho-L-threonyl-[protein] + ADP + H(+)</text>
        <dbReference type="Rhea" id="RHEA:46608"/>
        <dbReference type="Rhea" id="RHEA-COMP:11060"/>
        <dbReference type="Rhea" id="RHEA-COMP:11605"/>
        <dbReference type="ChEBI" id="CHEBI:15378"/>
        <dbReference type="ChEBI" id="CHEBI:30013"/>
        <dbReference type="ChEBI" id="CHEBI:30616"/>
        <dbReference type="ChEBI" id="CHEBI:61977"/>
        <dbReference type="ChEBI" id="CHEBI:456216"/>
        <dbReference type="EC" id="2.7.11.1"/>
    </reaction>
</comment>
<keyword evidence="16" id="KW-0675">Receptor</keyword>
<feature type="domain" description="Protein kinase" evidence="22">
    <location>
        <begin position="251"/>
        <end position="482"/>
    </location>
</feature>
<dbReference type="CDD" id="cd06899">
    <property type="entry name" value="lectin_legume_LecRK_Arcelin_ConA"/>
    <property type="match status" value="1"/>
</dbReference>
<reference evidence="23 24" key="2">
    <citation type="journal article" date="2018" name="Hortic Res">
        <title>Improved Brassica rapa reference genome by single-molecule sequencing and chromosome conformation capture technologies.</title>
        <authorList>
            <person name="Zhang L."/>
            <person name="Cai X."/>
            <person name="Wu J."/>
            <person name="Liu M."/>
            <person name="Grob S."/>
            <person name="Cheng F."/>
            <person name="Liang J."/>
            <person name="Cai C."/>
            <person name="Liu Z."/>
            <person name="Liu B."/>
            <person name="Wang F."/>
            <person name="Li S."/>
            <person name="Liu F."/>
            <person name="Li X."/>
            <person name="Cheng L."/>
            <person name="Yang W."/>
            <person name="Li M.H."/>
            <person name="Grossniklaus U."/>
            <person name="Zheng H."/>
            <person name="Wang X."/>
        </authorList>
    </citation>
    <scope>NUCLEOTIDE SEQUENCE [LARGE SCALE GENOMIC DNA]</scope>
    <source>
        <strain evidence="23 24">cv. Chiifu-401-42</strain>
    </source>
</reference>
<accession>M4D3M6</accession>
<dbReference type="PROSITE" id="PS50011">
    <property type="entry name" value="PROTEIN_KINASE_DOM"/>
    <property type="match status" value="1"/>
</dbReference>
<dbReference type="STRING" id="51351.M4D3M6"/>
<evidence type="ECO:0000256" key="9">
    <source>
        <dbReference type="ARBA" id="ARBA00022729"/>
    </source>
</evidence>
<dbReference type="EnsemblPlants" id="Bra011080.1">
    <property type="protein sequence ID" value="Bra011080.1-P"/>
    <property type="gene ID" value="Bra011080"/>
</dbReference>
<dbReference type="PROSITE" id="PS00107">
    <property type="entry name" value="PROTEIN_KINASE_ATP"/>
    <property type="match status" value="1"/>
</dbReference>
<keyword evidence="10" id="KW-0430">Lectin</keyword>
<evidence type="ECO:0000256" key="7">
    <source>
        <dbReference type="ARBA" id="ARBA00022679"/>
    </source>
</evidence>
<dbReference type="Gene3D" id="1.10.510.10">
    <property type="entry name" value="Transferase(Phosphotransferase) domain 1"/>
    <property type="match status" value="2"/>
</dbReference>
<dbReference type="InterPro" id="IPR008271">
    <property type="entry name" value="Ser/Thr_kinase_AS"/>
</dbReference>
<evidence type="ECO:0000256" key="13">
    <source>
        <dbReference type="ARBA" id="ARBA00022840"/>
    </source>
</evidence>
<dbReference type="HOGENOM" id="CLU_000288_62_3_1"/>
<keyword evidence="13 20" id="KW-0067">ATP-binding</keyword>
<evidence type="ECO:0000256" key="15">
    <source>
        <dbReference type="ARBA" id="ARBA00023136"/>
    </source>
</evidence>
<reference evidence="23" key="3">
    <citation type="submission" date="2023-03" db="UniProtKB">
        <authorList>
            <consortium name="EnsemblPlants"/>
        </authorList>
    </citation>
    <scope>IDENTIFICATION</scope>
    <source>
        <strain evidence="23">cv. Chiifu-401-42</strain>
    </source>
</reference>
<dbReference type="GO" id="GO:0005886">
    <property type="term" value="C:plasma membrane"/>
    <property type="evidence" value="ECO:0000318"/>
    <property type="project" value="GO_Central"/>
</dbReference>
<keyword evidence="7" id="KW-0808">Transferase</keyword>
<evidence type="ECO:0000313" key="24">
    <source>
        <dbReference type="Proteomes" id="UP000011750"/>
    </source>
</evidence>
<dbReference type="Pfam" id="PF07714">
    <property type="entry name" value="PK_Tyr_Ser-Thr"/>
    <property type="match status" value="1"/>
</dbReference>
<dbReference type="PANTHER" id="PTHR27007">
    <property type="match status" value="1"/>
</dbReference>
<dbReference type="Gramene" id="Bra011080.1">
    <property type="protein sequence ID" value="Bra011080.1-P"/>
    <property type="gene ID" value="Bra011080"/>
</dbReference>
<dbReference type="InterPro" id="IPR050528">
    <property type="entry name" value="L-type_Lectin-RKs"/>
</dbReference>
<evidence type="ECO:0000256" key="12">
    <source>
        <dbReference type="ARBA" id="ARBA00022777"/>
    </source>
</evidence>
<dbReference type="SUPFAM" id="SSF56112">
    <property type="entry name" value="Protein kinase-like (PK-like)"/>
    <property type="match status" value="1"/>
</dbReference>
<evidence type="ECO:0000256" key="1">
    <source>
        <dbReference type="ARBA" id="ARBA00004251"/>
    </source>
</evidence>
<dbReference type="SUPFAM" id="SSF49899">
    <property type="entry name" value="Concanavalin A-like lectins/glucanases"/>
    <property type="match status" value="1"/>
</dbReference>
<sequence length="548" mass="60867">MNLLYTSCHLSHQRLCPPYSSSAQHLGIFNSTNNGDPSNHIVAVEFDTFQNQEFGDIDSNHVGIDINSLQSEIASSAGYYKEDGTFKNMSLAKRKPIQAWVEYDSSRKQLNVTLHPPHLPKPNIPLLSLTKDLSPYLLESMYVGFTSSNGMLRSSQYILGWTFKLNGEASNLDISRVPKLPDDDNQESGLKRILAISLSLTGFTVLVFLAISLITLFLKRKKLMEVLEDWEVQFGPHRFAYKDLYVATKGFKNSELLGKGGFGKVYKGTLLTSKIDIAVKRVSHDSRQGMREFVAEIATIGRLRHANLVRLLEQSLAWSQRFKVIKDVASGLCYLHQQWVQVIIHRDIKPANILLDESMNAKLGDFGLAKLCDDGIDPQTSNVAGTFGYISPELSRTGKASTSSDVFAFGVLMLEIACGRRPVLPRASSPGQMVLTDWVLDCWEDEILQVVDERLKHDDNTYLEEQITMVLKLGLLCSHPVAAIRPSMSSVVQFLDGVAQPPPNLFDIVKAREIVAGTEALGEAAKFLAQPSSVAMVTFTEPFTSHGR</sequence>
<evidence type="ECO:0000256" key="18">
    <source>
        <dbReference type="ARBA" id="ARBA00047899"/>
    </source>
</evidence>
<dbReference type="GO" id="GO:0004675">
    <property type="term" value="F:transmembrane receptor protein serine/threonine kinase activity"/>
    <property type="evidence" value="ECO:0000318"/>
    <property type="project" value="GO_Central"/>
</dbReference>
<evidence type="ECO:0000256" key="3">
    <source>
        <dbReference type="ARBA" id="ARBA00010217"/>
    </source>
</evidence>
<evidence type="ECO:0000256" key="21">
    <source>
        <dbReference type="SAM" id="Phobius"/>
    </source>
</evidence>
<comment type="subcellular location">
    <subcellularLocation>
        <location evidence="1">Cell membrane</location>
        <topology evidence="1">Single-pass type I membrane protein</topology>
    </subcellularLocation>
</comment>
<keyword evidence="6" id="KW-0723">Serine/threonine-protein kinase</keyword>
<dbReference type="SMR" id="M4D3M6"/>
<dbReference type="InterPro" id="IPR011009">
    <property type="entry name" value="Kinase-like_dom_sf"/>
</dbReference>
<dbReference type="GO" id="GO:0002229">
    <property type="term" value="P:defense response to oomycetes"/>
    <property type="evidence" value="ECO:0000318"/>
    <property type="project" value="GO_Central"/>
</dbReference>
<evidence type="ECO:0000256" key="10">
    <source>
        <dbReference type="ARBA" id="ARBA00022734"/>
    </source>
</evidence>
<name>M4D3M6_BRACM</name>
<dbReference type="GO" id="GO:0042742">
    <property type="term" value="P:defense response to bacterium"/>
    <property type="evidence" value="ECO:0000318"/>
    <property type="project" value="GO_Central"/>
</dbReference>
<evidence type="ECO:0000259" key="22">
    <source>
        <dbReference type="PROSITE" id="PS50011"/>
    </source>
</evidence>
<comment type="catalytic activity">
    <reaction evidence="19">
        <text>L-seryl-[protein] + ATP = O-phospho-L-seryl-[protein] + ADP + H(+)</text>
        <dbReference type="Rhea" id="RHEA:17989"/>
        <dbReference type="Rhea" id="RHEA-COMP:9863"/>
        <dbReference type="Rhea" id="RHEA-COMP:11604"/>
        <dbReference type="ChEBI" id="CHEBI:15378"/>
        <dbReference type="ChEBI" id="CHEBI:29999"/>
        <dbReference type="ChEBI" id="CHEBI:30616"/>
        <dbReference type="ChEBI" id="CHEBI:83421"/>
        <dbReference type="ChEBI" id="CHEBI:456216"/>
        <dbReference type="EC" id="2.7.11.1"/>
    </reaction>
</comment>
<keyword evidence="15 21" id="KW-0472">Membrane</keyword>
<dbReference type="Pfam" id="PF00069">
    <property type="entry name" value="Pkinase"/>
    <property type="match status" value="1"/>
</dbReference>
<evidence type="ECO:0000256" key="6">
    <source>
        <dbReference type="ARBA" id="ARBA00022527"/>
    </source>
</evidence>
<dbReference type="InterPro" id="IPR017441">
    <property type="entry name" value="Protein_kinase_ATP_BS"/>
</dbReference>
<evidence type="ECO:0000256" key="20">
    <source>
        <dbReference type="PROSITE-ProRule" id="PRU10141"/>
    </source>
</evidence>
<keyword evidence="12" id="KW-0418">Kinase</keyword>
<keyword evidence="9" id="KW-0732">Signal</keyword>
<dbReference type="Pfam" id="PF00139">
    <property type="entry name" value="Lectin_legB"/>
    <property type="match status" value="1"/>
</dbReference>
<reference evidence="23 24" key="1">
    <citation type="journal article" date="2011" name="Nat. Genet.">
        <title>The genome of the mesopolyploid crop species Brassica rapa.</title>
        <authorList>
            <consortium name="Brassica rapa Genome Sequencing Project Consortium"/>
            <person name="Wang X."/>
            <person name="Wang H."/>
            <person name="Wang J."/>
            <person name="Sun R."/>
            <person name="Wu J."/>
            <person name="Liu S."/>
            <person name="Bai Y."/>
            <person name="Mun J.H."/>
            <person name="Bancroft I."/>
            <person name="Cheng F."/>
            <person name="Huang S."/>
            <person name="Li X."/>
            <person name="Hua W."/>
            <person name="Wang J."/>
            <person name="Wang X."/>
            <person name="Freeling M."/>
            <person name="Pires J.C."/>
            <person name="Paterson A.H."/>
            <person name="Chalhoub B."/>
            <person name="Wang B."/>
            <person name="Hayward A."/>
            <person name="Sharpe A.G."/>
            <person name="Park B.S."/>
            <person name="Weisshaar B."/>
            <person name="Liu B."/>
            <person name="Li B."/>
            <person name="Liu B."/>
            <person name="Tong C."/>
            <person name="Song C."/>
            <person name="Duran C."/>
            <person name="Peng C."/>
            <person name="Geng C."/>
            <person name="Koh C."/>
            <person name="Lin C."/>
            <person name="Edwards D."/>
            <person name="Mu D."/>
            <person name="Shen D."/>
            <person name="Soumpourou E."/>
            <person name="Li F."/>
            <person name="Fraser F."/>
            <person name="Conant G."/>
            <person name="Lassalle G."/>
            <person name="King G.J."/>
            <person name="Bonnema G."/>
            <person name="Tang H."/>
            <person name="Wang H."/>
            <person name="Belcram H."/>
            <person name="Zhou H."/>
            <person name="Hirakawa H."/>
            <person name="Abe H."/>
            <person name="Guo H."/>
            <person name="Wang H."/>
            <person name="Jin H."/>
            <person name="Parkin I.A."/>
            <person name="Batley J."/>
            <person name="Kim J.S."/>
            <person name="Just J."/>
            <person name="Li J."/>
            <person name="Xu J."/>
            <person name="Deng J."/>
            <person name="Kim J.A."/>
            <person name="Li J."/>
            <person name="Yu J."/>
            <person name="Meng J."/>
            <person name="Wang J."/>
            <person name="Min J."/>
            <person name="Poulain J."/>
            <person name="Wang J."/>
            <person name="Hatakeyama K."/>
            <person name="Wu K."/>
            <person name="Wang L."/>
            <person name="Fang L."/>
            <person name="Trick M."/>
            <person name="Links M.G."/>
            <person name="Zhao M."/>
            <person name="Jin M."/>
            <person name="Ramchiary N."/>
            <person name="Drou N."/>
            <person name="Berkman P.J."/>
            <person name="Cai Q."/>
            <person name="Huang Q."/>
            <person name="Li R."/>
            <person name="Tabata S."/>
            <person name="Cheng S."/>
            <person name="Zhang S."/>
            <person name="Zhang S."/>
            <person name="Huang S."/>
            <person name="Sato S."/>
            <person name="Sun S."/>
            <person name="Kwon S.J."/>
            <person name="Choi S.R."/>
            <person name="Lee T.H."/>
            <person name="Fan W."/>
            <person name="Zhao X."/>
            <person name="Tan X."/>
            <person name="Xu X."/>
            <person name="Wang Y."/>
            <person name="Qiu Y."/>
            <person name="Yin Y."/>
            <person name="Li Y."/>
            <person name="Du Y."/>
            <person name="Liao Y."/>
            <person name="Lim Y."/>
            <person name="Narusaka Y."/>
            <person name="Wang Y."/>
            <person name="Wang Z."/>
            <person name="Li Z."/>
            <person name="Wang Z."/>
            <person name="Xiong Z."/>
            <person name="Zhang Z."/>
        </authorList>
    </citation>
    <scope>NUCLEOTIDE SEQUENCE [LARGE SCALE GENOMIC DNA]</scope>
    <source>
        <strain evidence="23 24">cv. Chiifu-401-42</strain>
    </source>
</reference>
<evidence type="ECO:0000256" key="16">
    <source>
        <dbReference type="ARBA" id="ARBA00023170"/>
    </source>
</evidence>